<comment type="caution">
    <text evidence="7">The sequence shown here is derived from an EMBL/GenBank/DDBJ whole genome shotgun (WGS) entry which is preliminary data.</text>
</comment>
<protein>
    <submittedName>
        <fullName evidence="7">Nudix hydrolase 16, mitochondrial</fullName>
    </submittedName>
</protein>
<feature type="region of interest" description="Disordered" evidence="6">
    <location>
        <begin position="183"/>
        <end position="203"/>
    </location>
</feature>
<organism evidence="7 8">
    <name type="scientific">Tetrabaena socialis</name>
    <dbReference type="NCBI Taxonomy" id="47790"/>
    <lineage>
        <taxon>Eukaryota</taxon>
        <taxon>Viridiplantae</taxon>
        <taxon>Chlorophyta</taxon>
        <taxon>core chlorophytes</taxon>
        <taxon>Chlorophyceae</taxon>
        <taxon>CS clade</taxon>
        <taxon>Chlamydomonadales</taxon>
        <taxon>Tetrabaenaceae</taxon>
        <taxon>Tetrabaena</taxon>
    </lineage>
</organism>
<sequence length="242" mass="25276">MAKMASHTAGASHTVGGPIPAAARTGRLKQRYGERGERLVAGCIPVKLTPSLSASLPESVQVCMITTTSGKGLVFPKGGWEDDESLESVRGVLEEPMLGVYAFSGGKQAADAADRPSGVCKAHIFVMHVEEELPTWPESEDRQRVWCSLAEACRLAKHDWMREAIQTWVQRKGWGPAAAAVNGRAEQPAGRAPELGAQRGGGGVGGEGGGLPCCGSSSAQDVGAAHLYDPEAGVLLASMSSR</sequence>
<dbReference type="GO" id="GO:0005634">
    <property type="term" value="C:nucleus"/>
    <property type="evidence" value="ECO:0007669"/>
    <property type="project" value="TreeGrafter"/>
</dbReference>
<dbReference type="InterPro" id="IPR015797">
    <property type="entry name" value="NUDIX_hydrolase-like_dom_sf"/>
</dbReference>
<name>A0A2J8A881_9CHLO</name>
<accession>A0A2J8A881</accession>
<keyword evidence="4 7" id="KW-0378">Hydrolase</keyword>
<dbReference type="Gene3D" id="3.90.79.10">
    <property type="entry name" value="Nucleoside Triphosphate Pyrophosphohydrolase"/>
    <property type="match status" value="1"/>
</dbReference>
<dbReference type="GO" id="GO:0005737">
    <property type="term" value="C:cytoplasm"/>
    <property type="evidence" value="ECO:0007669"/>
    <property type="project" value="TreeGrafter"/>
</dbReference>
<gene>
    <name evidence="7" type="ORF">TSOC_004703</name>
</gene>
<reference evidence="7 8" key="1">
    <citation type="journal article" date="2017" name="Mol. Biol. Evol.">
        <title>The 4-celled Tetrabaena socialis nuclear genome reveals the essential components for genetic control of cell number at the origin of multicellularity in the volvocine lineage.</title>
        <authorList>
            <person name="Featherston J."/>
            <person name="Arakaki Y."/>
            <person name="Hanschen E.R."/>
            <person name="Ferris P.J."/>
            <person name="Michod R.E."/>
            <person name="Olson B.J.S.C."/>
            <person name="Nozaki H."/>
            <person name="Durand P.M."/>
        </authorList>
    </citation>
    <scope>NUCLEOTIDE SEQUENCE [LARGE SCALE GENOMIC DNA]</scope>
    <source>
        <strain evidence="7 8">NIES-571</strain>
    </source>
</reference>
<evidence type="ECO:0000313" key="8">
    <source>
        <dbReference type="Proteomes" id="UP000236333"/>
    </source>
</evidence>
<dbReference type="Proteomes" id="UP000236333">
    <property type="component" value="Unassembled WGS sequence"/>
</dbReference>
<keyword evidence="8" id="KW-1185">Reference proteome</keyword>
<dbReference type="PANTHER" id="PTHR12629">
    <property type="entry name" value="DIPHOSPHOINOSITOL POLYPHOSPHATE PHOSPHOHYDROLASE"/>
    <property type="match status" value="1"/>
</dbReference>
<keyword evidence="5" id="KW-0460">Magnesium</keyword>
<dbReference type="GO" id="GO:0046872">
    <property type="term" value="F:metal ion binding"/>
    <property type="evidence" value="ECO:0007669"/>
    <property type="project" value="UniProtKB-KW"/>
</dbReference>
<evidence type="ECO:0000313" key="7">
    <source>
        <dbReference type="EMBL" id="PNH08718.1"/>
    </source>
</evidence>
<evidence type="ECO:0000256" key="5">
    <source>
        <dbReference type="ARBA" id="ARBA00022842"/>
    </source>
</evidence>
<evidence type="ECO:0000256" key="1">
    <source>
        <dbReference type="ARBA" id="ARBA00001946"/>
    </source>
</evidence>
<evidence type="ECO:0000256" key="2">
    <source>
        <dbReference type="ARBA" id="ARBA00005582"/>
    </source>
</evidence>
<dbReference type="EMBL" id="PGGS01000118">
    <property type="protein sequence ID" value="PNH08718.1"/>
    <property type="molecule type" value="Genomic_DNA"/>
</dbReference>
<dbReference type="CDD" id="cd04666">
    <property type="entry name" value="NUDIX_DIPP2_like_Nudt4"/>
    <property type="match status" value="1"/>
</dbReference>
<dbReference type="AlphaFoldDB" id="A0A2J8A881"/>
<dbReference type="OrthoDB" id="2011998at2759"/>
<keyword evidence="3" id="KW-0479">Metal-binding</keyword>
<evidence type="ECO:0000256" key="3">
    <source>
        <dbReference type="ARBA" id="ARBA00022723"/>
    </source>
</evidence>
<feature type="region of interest" description="Disordered" evidence="6">
    <location>
        <begin position="1"/>
        <end position="23"/>
    </location>
</feature>
<comment type="cofactor">
    <cofactor evidence="1">
        <name>Mg(2+)</name>
        <dbReference type="ChEBI" id="CHEBI:18420"/>
    </cofactor>
</comment>
<evidence type="ECO:0000256" key="6">
    <source>
        <dbReference type="SAM" id="MobiDB-lite"/>
    </source>
</evidence>
<dbReference type="SUPFAM" id="SSF55811">
    <property type="entry name" value="Nudix"/>
    <property type="match status" value="1"/>
</dbReference>
<dbReference type="PANTHER" id="PTHR12629:SF0">
    <property type="entry name" value="DIPHOSPHOINOSITOL-POLYPHOSPHATE DIPHOSPHATASE"/>
    <property type="match status" value="1"/>
</dbReference>
<dbReference type="InterPro" id="IPR047198">
    <property type="entry name" value="DDP-like_NUDIX"/>
</dbReference>
<evidence type="ECO:0000256" key="4">
    <source>
        <dbReference type="ARBA" id="ARBA00022801"/>
    </source>
</evidence>
<comment type="similarity">
    <text evidence="2">Belongs to the Nudix hydrolase family.</text>
</comment>
<dbReference type="GO" id="GO:0016462">
    <property type="term" value="F:pyrophosphatase activity"/>
    <property type="evidence" value="ECO:0007669"/>
    <property type="project" value="InterPro"/>
</dbReference>
<proteinExistence type="inferred from homology"/>